<keyword evidence="10" id="KW-1185">Reference proteome</keyword>
<dbReference type="GO" id="GO:0071949">
    <property type="term" value="F:FAD binding"/>
    <property type="evidence" value="ECO:0007669"/>
    <property type="project" value="InterPro"/>
</dbReference>
<keyword evidence="4" id="KW-0560">Oxidoreductase</keyword>
<comment type="similarity">
    <text evidence="1">Belongs to the paxM FAD-dependent monooxygenase family.</text>
</comment>
<dbReference type="Gene3D" id="3.50.50.60">
    <property type="entry name" value="FAD/NAD(P)-binding domain"/>
    <property type="match status" value="1"/>
</dbReference>
<sequence>MTSDSLHVLIVGAGFGGLTAAIECRRRGMQVTIIETYPTSLAYGDIIDFFPNGGRIIEAWEGGRVGRDLMKVCINQGDRLQYCRADGTVIWEEDWILEPHHFWRQYGGHRGQMHKVILDYAVEMGVVMEFGDRVVRYVDGEGQGEGEKKPGVVTAGGREFYADVVVAADGPRSIARQQVLDLPDTKVNSGYAIFRAHFTLTEEHRKNPDLAVFCDPTTDMTKLWVTKDLHMIVYTWNKGRDIGWVLTHKDTQDIGESWSFPGKKSDVLACLAQGGFEQRLSSVVEATPSANLVDYKLVWRDPLSTWLSPSARTVVIGDAAHCHLPTSAQGGSQAMEDGVALAVCLQRAAAAAAARDGNNNNNNNNSNSNNKNKNNIVPLALRVMERIRFNRSHVTHMASITVRDGYHSVDFDGDEILKNPQVLNLPRPEWVVEYDVEQEAEKHFDALAADVEAGRQGSIQELALPAGGDYNVESRKVGPTKMAVNVGM</sequence>
<dbReference type="SUPFAM" id="SSF51905">
    <property type="entry name" value="FAD/NAD(P)-binding domain"/>
    <property type="match status" value="1"/>
</dbReference>
<dbReference type="OrthoDB" id="16820at2759"/>
<dbReference type="Proteomes" id="UP000076863">
    <property type="component" value="Unassembled WGS sequence"/>
</dbReference>
<accession>A0A167HJW2</accession>
<dbReference type="SUPFAM" id="SSF54373">
    <property type="entry name" value="FAD-linked reductases, C-terminal domain"/>
    <property type="match status" value="1"/>
</dbReference>
<dbReference type="AlphaFoldDB" id="A0A167HJW2"/>
<dbReference type="InterPro" id="IPR003953">
    <property type="entry name" value="FAD-dep_OxRdtase_2_FAD-bd"/>
</dbReference>
<dbReference type="PANTHER" id="PTHR13789:SF236">
    <property type="entry name" value="MONOOXYGENASE, PUTATIVE (AFU_ORTHOLOGUE AFUA_6G12060)-RELATED"/>
    <property type="match status" value="1"/>
</dbReference>
<evidence type="ECO:0000256" key="2">
    <source>
        <dbReference type="ARBA" id="ARBA00022630"/>
    </source>
</evidence>
<evidence type="ECO:0000259" key="7">
    <source>
        <dbReference type="Pfam" id="PF00890"/>
    </source>
</evidence>
<dbReference type="Pfam" id="PF01494">
    <property type="entry name" value="FAD_binding_3"/>
    <property type="match status" value="1"/>
</dbReference>
<reference evidence="9 10" key="1">
    <citation type="journal article" date="2016" name="Genome Biol. Evol.">
        <title>Divergent and convergent evolution of fungal pathogenicity.</title>
        <authorList>
            <person name="Shang Y."/>
            <person name="Xiao G."/>
            <person name="Zheng P."/>
            <person name="Cen K."/>
            <person name="Zhan S."/>
            <person name="Wang C."/>
        </authorList>
    </citation>
    <scope>NUCLEOTIDE SEQUENCE [LARGE SCALE GENOMIC DNA]</scope>
    <source>
        <strain evidence="9 10">RCEF 3172</strain>
    </source>
</reference>
<dbReference type="Pfam" id="PF00890">
    <property type="entry name" value="FAD_binding_2"/>
    <property type="match status" value="1"/>
</dbReference>
<evidence type="ECO:0000256" key="5">
    <source>
        <dbReference type="ARBA" id="ARBA00023033"/>
    </source>
</evidence>
<keyword evidence="3" id="KW-0274">FAD</keyword>
<feature type="domain" description="FAD-dependent oxidoreductase 2 FAD-binding" evidence="7">
    <location>
        <begin position="7"/>
        <end position="37"/>
    </location>
</feature>
<evidence type="ECO:0000259" key="8">
    <source>
        <dbReference type="Pfam" id="PF01494"/>
    </source>
</evidence>
<dbReference type="InterPro" id="IPR050493">
    <property type="entry name" value="FAD-dep_Monooxygenase_BioMet"/>
</dbReference>
<evidence type="ECO:0000313" key="10">
    <source>
        <dbReference type="Proteomes" id="UP000076863"/>
    </source>
</evidence>
<dbReference type="PANTHER" id="PTHR13789">
    <property type="entry name" value="MONOOXYGENASE"/>
    <property type="match status" value="1"/>
</dbReference>
<comment type="caution">
    <text evidence="9">The sequence shown here is derived from an EMBL/GenBank/DDBJ whole genome shotgun (WGS) entry which is preliminary data.</text>
</comment>
<evidence type="ECO:0000256" key="1">
    <source>
        <dbReference type="ARBA" id="ARBA00007992"/>
    </source>
</evidence>
<organism evidence="9 10">
    <name type="scientific">Beauveria brongniartii RCEF 3172</name>
    <dbReference type="NCBI Taxonomy" id="1081107"/>
    <lineage>
        <taxon>Eukaryota</taxon>
        <taxon>Fungi</taxon>
        <taxon>Dikarya</taxon>
        <taxon>Ascomycota</taxon>
        <taxon>Pezizomycotina</taxon>
        <taxon>Sordariomycetes</taxon>
        <taxon>Hypocreomycetidae</taxon>
        <taxon>Hypocreales</taxon>
        <taxon>Cordycipitaceae</taxon>
        <taxon>Beauveria</taxon>
        <taxon>Beauveria brongniartii</taxon>
    </lineage>
</organism>
<dbReference type="GO" id="GO:0004497">
    <property type="term" value="F:monooxygenase activity"/>
    <property type="evidence" value="ECO:0007669"/>
    <property type="project" value="UniProtKB-KW"/>
</dbReference>
<keyword evidence="5" id="KW-0503">Monooxygenase</keyword>
<evidence type="ECO:0000256" key="6">
    <source>
        <dbReference type="SAM" id="MobiDB-lite"/>
    </source>
</evidence>
<gene>
    <name evidence="9" type="ORF">BBO_02265</name>
</gene>
<evidence type="ECO:0000256" key="4">
    <source>
        <dbReference type="ARBA" id="ARBA00023002"/>
    </source>
</evidence>
<dbReference type="PRINTS" id="PR00420">
    <property type="entry name" value="RNGMNOXGNASE"/>
</dbReference>
<evidence type="ECO:0000256" key="3">
    <source>
        <dbReference type="ARBA" id="ARBA00022827"/>
    </source>
</evidence>
<feature type="region of interest" description="Disordered" evidence="6">
    <location>
        <begin position="353"/>
        <end position="375"/>
    </location>
</feature>
<proteinExistence type="inferred from homology"/>
<dbReference type="InterPro" id="IPR002938">
    <property type="entry name" value="FAD-bd"/>
</dbReference>
<dbReference type="EMBL" id="AZHA01000005">
    <property type="protein sequence ID" value="OAA47996.1"/>
    <property type="molecule type" value="Genomic_DNA"/>
</dbReference>
<evidence type="ECO:0000313" key="9">
    <source>
        <dbReference type="EMBL" id="OAA47996.1"/>
    </source>
</evidence>
<dbReference type="InterPro" id="IPR036188">
    <property type="entry name" value="FAD/NAD-bd_sf"/>
</dbReference>
<keyword evidence="2" id="KW-0285">Flavoprotein</keyword>
<name>A0A167HJW2_9HYPO</name>
<feature type="domain" description="FAD-binding" evidence="8">
    <location>
        <begin position="312"/>
        <end position="348"/>
    </location>
</feature>
<protein>
    <submittedName>
        <fullName evidence="9">Aromatic-ring hydroxylase-like protein</fullName>
    </submittedName>
</protein>